<dbReference type="AlphaFoldDB" id="A0A7C6E9K8"/>
<comment type="similarity">
    <text evidence="1">Belongs to the glycosyltransferase group 1 family. Glycosyltransferase 4 subfamily.</text>
</comment>
<keyword evidence="5" id="KW-0808">Transferase</keyword>
<dbReference type="Pfam" id="PF00534">
    <property type="entry name" value="Glycos_transf_1"/>
    <property type="match status" value="1"/>
</dbReference>
<evidence type="ECO:0000313" key="9">
    <source>
        <dbReference type="EMBL" id="HHS48292.1"/>
    </source>
</evidence>
<evidence type="ECO:0000256" key="6">
    <source>
        <dbReference type="ARBA" id="ARBA00023277"/>
    </source>
</evidence>
<reference evidence="9" key="1">
    <citation type="journal article" date="2020" name="mSystems">
        <title>Genome- and Community-Level Interaction Insights into Carbon Utilization and Element Cycling Functions of Hydrothermarchaeota in Hydrothermal Sediment.</title>
        <authorList>
            <person name="Zhou Z."/>
            <person name="Liu Y."/>
            <person name="Xu W."/>
            <person name="Pan J."/>
            <person name="Luo Z.H."/>
            <person name="Li M."/>
        </authorList>
    </citation>
    <scope>NUCLEOTIDE SEQUENCE [LARGE SCALE GENOMIC DNA]</scope>
    <source>
        <strain evidence="9">SpSt-1135</strain>
    </source>
</reference>
<dbReference type="SUPFAM" id="SSF53756">
    <property type="entry name" value="UDP-Glycosyltransferase/glycogen phosphorylase"/>
    <property type="match status" value="1"/>
</dbReference>
<dbReference type="EMBL" id="DRZX01000010">
    <property type="protein sequence ID" value="HHS48292.1"/>
    <property type="molecule type" value="Genomic_DNA"/>
</dbReference>
<keyword evidence="4" id="KW-0328">Glycosyltransferase</keyword>
<name>A0A7C6E9K8_DESAE</name>
<sequence length="410" mass="46355">MLTELESIVGASEIDHLIKLSSFLKGKKIVHINSTKVGGGVAELLTNIIPLKHELGLDATWEIIVGQAEFYKCTKMFHNMIQGMKNQIIPDTLLKIYEQTNEENAQRLFNVLNEADFVFIHDPQPAALIKFFPNRKGKWVWRCHIDVSRPNRQVWKFLKQFIVQYDGSVFSLVDFARSLPHPQYIIAPSINPLSDKNKELSKEEIEKVYSEFNLDPARPILLQVSRFDRFKDPIGVINAYRLVKKSIPSVQLVLAGGSADDDPEGSIVLEETLTAANSDSDIHVLSLPPDANVTINALQRVADIVMQKSTKEGFGLTVTESLWKSKPVIGGNTGGIKLQVIDNYNGFLVNTPEGAALRIEQLLSDQDLFKRLKRKGKEFVKDNFLITRQVREYLTLLVMLQQPSVNVIWY</sequence>
<evidence type="ECO:0000256" key="5">
    <source>
        <dbReference type="ARBA" id="ARBA00022679"/>
    </source>
</evidence>
<dbReference type="GO" id="GO:0016757">
    <property type="term" value="F:glycosyltransferase activity"/>
    <property type="evidence" value="ECO:0007669"/>
    <property type="project" value="UniProtKB-KW"/>
</dbReference>
<dbReference type="GO" id="GO:0006006">
    <property type="term" value="P:glucose metabolic process"/>
    <property type="evidence" value="ECO:0007669"/>
    <property type="project" value="UniProtKB-KW"/>
</dbReference>
<organism evidence="9">
    <name type="scientific">Desulfurella acetivorans</name>
    <dbReference type="NCBI Taxonomy" id="33002"/>
    <lineage>
        <taxon>Bacteria</taxon>
        <taxon>Pseudomonadati</taxon>
        <taxon>Campylobacterota</taxon>
        <taxon>Desulfurellia</taxon>
        <taxon>Desulfurellales</taxon>
        <taxon>Desulfurellaceae</taxon>
        <taxon>Desulfurella</taxon>
    </lineage>
</organism>
<evidence type="ECO:0000256" key="2">
    <source>
        <dbReference type="ARBA" id="ARBA00011738"/>
    </source>
</evidence>
<dbReference type="Proteomes" id="UP000886400">
    <property type="component" value="Unassembled WGS sequence"/>
</dbReference>
<protein>
    <submittedName>
        <fullName evidence="9">Glycosyltransferase</fullName>
    </submittedName>
</protein>
<evidence type="ECO:0000259" key="8">
    <source>
        <dbReference type="Pfam" id="PF21269"/>
    </source>
</evidence>
<comment type="subunit">
    <text evidence="2">Homodimer.</text>
</comment>
<dbReference type="InterPro" id="IPR001296">
    <property type="entry name" value="Glyco_trans_1"/>
</dbReference>
<dbReference type="InterPro" id="IPR052078">
    <property type="entry name" value="Trehalose_Metab_GTase"/>
</dbReference>
<comment type="caution">
    <text evidence="9">The sequence shown here is derived from an EMBL/GenBank/DDBJ whole genome shotgun (WGS) entry which is preliminary data.</text>
</comment>
<dbReference type="Pfam" id="PF21269">
    <property type="entry name" value="TreT_GT1"/>
    <property type="match status" value="1"/>
</dbReference>
<dbReference type="Gene3D" id="3.40.50.2000">
    <property type="entry name" value="Glycogen Phosphorylase B"/>
    <property type="match status" value="2"/>
</dbReference>
<dbReference type="PANTHER" id="PTHR47779:SF1">
    <property type="entry name" value="SYNTHASE (CCG-9), PUTATIVE (AFU_ORTHOLOGUE AFUA_3G12100)-RELATED"/>
    <property type="match status" value="1"/>
</dbReference>
<evidence type="ECO:0000259" key="7">
    <source>
        <dbReference type="Pfam" id="PF00534"/>
    </source>
</evidence>
<evidence type="ECO:0000256" key="4">
    <source>
        <dbReference type="ARBA" id="ARBA00022676"/>
    </source>
</evidence>
<dbReference type="PANTHER" id="PTHR47779">
    <property type="entry name" value="SYNTHASE (CCG-9), PUTATIVE (AFU_ORTHOLOGUE AFUA_3G12100)-RELATED"/>
    <property type="match status" value="1"/>
</dbReference>
<feature type="domain" description="Trehalose synthase N-terminal" evidence="8">
    <location>
        <begin position="31"/>
        <end position="176"/>
    </location>
</feature>
<accession>A0A7C6E9K8</accession>
<keyword evidence="6" id="KW-0119">Carbohydrate metabolism</keyword>
<gene>
    <name evidence="9" type="ORF">ENM99_00210</name>
</gene>
<dbReference type="InterPro" id="IPR049438">
    <property type="entry name" value="TreT_GT1"/>
</dbReference>
<evidence type="ECO:0000256" key="1">
    <source>
        <dbReference type="ARBA" id="ARBA00009481"/>
    </source>
</evidence>
<proteinExistence type="inferred from homology"/>
<evidence type="ECO:0000256" key="3">
    <source>
        <dbReference type="ARBA" id="ARBA00022526"/>
    </source>
</evidence>
<keyword evidence="3" id="KW-0313">Glucose metabolism</keyword>
<feature type="domain" description="Glycosyl transferase family 1" evidence="7">
    <location>
        <begin position="212"/>
        <end position="378"/>
    </location>
</feature>